<keyword evidence="9" id="KW-1185">Reference proteome</keyword>
<dbReference type="InterPro" id="IPR007120">
    <property type="entry name" value="DNA-dir_RNAP_su2_dom"/>
</dbReference>
<dbReference type="GO" id="GO:0006351">
    <property type="term" value="P:DNA-templated transcription"/>
    <property type="evidence" value="ECO:0007669"/>
    <property type="project" value="InterPro"/>
</dbReference>
<gene>
    <name evidence="8" type="ORF">J1N35_003405</name>
</gene>
<dbReference type="AlphaFoldDB" id="A0A9D3WLE5"/>
<reference evidence="8 9" key="1">
    <citation type="journal article" date="2021" name="Plant Biotechnol. J.">
        <title>Multi-omics assisted identification of the key and species-specific regulatory components of drought-tolerant mechanisms in Gossypium stocksii.</title>
        <authorList>
            <person name="Yu D."/>
            <person name="Ke L."/>
            <person name="Zhang D."/>
            <person name="Wu Y."/>
            <person name="Sun Y."/>
            <person name="Mei J."/>
            <person name="Sun J."/>
            <person name="Sun Y."/>
        </authorList>
    </citation>
    <scope>NUCLEOTIDE SEQUENCE [LARGE SCALE GENOMIC DNA]</scope>
    <source>
        <strain evidence="9">cv. E1</strain>
        <tissue evidence="8">Leaf</tissue>
    </source>
</reference>
<dbReference type="OrthoDB" id="998992at2759"/>
<comment type="similarity">
    <text evidence="1">Belongs to the RNA polymerase beta chain family.</text>
</comment>
<dbReference type="GO" id="GO:0032549">
    <property type="term" value="F:ribonucleoside binding"/>
    <property type="evidence" value="ECO:0007669"/>
    <property type="project" value="InterPro"/>
</dbReference>
<dbReference type="GO" id="GO:0000428">
    <property type="term" value="C:DNA-directed RNA polymerase complex"/>
    <property type="evidence" value="ECO:0007669"/>
    <property type="project" value="UniProtKB-KW"/>
</dbReference>
<dbReference type="PANTHER" id="PTHR20856">
    <property type="entry name" value="DNA-DIRECTED RNA POLYMERASE I SUBUNIT 2"/>
    <property type="match status" value="1"/>
</dbReference>
<feature type="domain" description="DNA-directed RNA polymerase subunit 2 hybrid-binding" evidence="7">
    <location>
        <begin position="42"/>
        <end position="119"/>
    </location>
</feature>
<evidence type="ECO:0000259" key="7">
    <source>
        <dbReference type="Pfam" id="PF00562"/>
    </source>
</evidence>
<sequence>MQRQAILLSHSEKCIVGTGLEHQVALNSGVPTIADHEGKIISTDTDNIILWGNEDALGIPLVMYQRSNKNTCMPQIAQVRRGKCIKKRQILANGTATIGGKLALDKNVLVAYMSWEGYNN</sequence>
<dbReference type="GO" id="GO:0003677">
    <property type="term" value="F:DNA binding"/>
    <property type="evidence" value="ECO:0007669"/>
    <property type="project" value="InterPro"/>
</dbReference>
<dbReference type="SUPFAM" id="SSF64484">
    <property type="entry name" value="beta and beta-prime subunits of DNA dependent RNA-polymerase"/>
    <property type="match status" value="1"/>
</dbReference>
<dbReference type="InterPro" id="IPR037033">
    <property type="entry name" value="DNA-dir_RNAP_su2_hyb_sf"/>
</dbReference>
<keyword evidence="6" id="KW-0804">Transcription</keyword>
<evidence type="ECO:0000256" key="6">
    <source>
        <dbReference type="ARBA" id="ARBA00023163"/>
    </source>
</evidence>
<protein>
    <recommendedName>
        <fullName evidence="2">DNA-directed RNA polymerase</fullName>
        <ecNumber evidence="2">2.7.7.6</ecNumber>
    </recommendedName>
</protein>
<proteinExistence type="inferred from homology"/>
<evidence type="ECO:0000256" key="3">
    <source>
        <dbReference type="ARBA" id="ARBA00022478"/>
    </source>
</evidence>
<evidence type="ECO:0000313" key="8">
    <source>
        <dbReference type="EMBL" id="KAH1132027.1"/>
    </source>
</evidence>
<dbReference type="EMBL" id="JAIQCV010000001">
    <property type="protein sequence ID" value="KAH1132027.1"/>
    <property type="molecule type" value="Genomic_DNA"/>
</dbReference>
<dbReference type="Gene3D" id="2.40.50.100">
    <property type="match status" value="1"/>
</dbReference>
<evidence type="ECO:0000256" key="5">
    <source>
        <dbReference type="ARBA" id="ARBA00022695"/>
    </source>
</evidence>
<accession>A0A9D3WLE5</accession>
<evidence type="ECO:0000256" key="2">
    <source>
        <dbReference type="ARBA" id="ARBA00012418"/>
    </source>
</evidence>
<dbReference type="EC" id="2.7.7.6" evidence="2"/>
<keyword evidence="5" id="KW-0548">Nucleotidyltransferase</keyword>
<keyword evidence="4" id="KW-0808">Transferase</keyword>
<dbReference type="Pfam" id="PF00562">
    <property type="entry name" value="RNA_pol_Rpb2_6"/>
    <property type="match status" value="1"/>
</dbReference>
<organism evidence="8 9">
    <name type="scientific">Gossypium stocksii</name>
    <dbReference type="NCBI Taxonomy" id="47602"/>
    <lineage>
        <taxon>Eukaryota</taxon>
        <taxon>Viridiplantae</taxon>
        <taxon>Streptophyta</taxon>
        <taxon>Embryophyta</taxon>
        <taxon>Tracheophyta</taxon>
        <taxon>Spermatophyta</taxon>
        <taxon>Magnoliopsida</taxon>
        <taxon>eudicotyledons</taxon>
        <taxon>Gunneridae</taxon>
        <taxon>Pentapetalae</taxon>
        <taxon>rosids</taxon>
        <taxon>malvids</taxon>
        <taxon>Malvales</taxon>
        <taxon>Malvaceae</taxon>
        <taxon>Malvoideae</taxon>
        <taxon>Gossypium</taxon>
    </lineage>
</organism>
<keyword evidence="3" id="KW-0240">DNA-directed RNA polymerase</keyword>
<evidence type="ECO:0000313" key="9">
    <source>
        <dbReference type="Proteomes" id="UP000828251"/>
    </source>
</evidence>
<dbReference type="Proteomes" id="UP000828251">
    <property type="component" value="Unassembled WGS sequence"/>
</dbReference>
<evidence type="ECO:0000256" key="4">
    <source>
        <dbReference type="ARBA" id="ARBA00022679"/>
    </source>
</evidence>
<dbReference type="GO" id="GO:0003899">
    <property type="term" value="F:DNA-directed RNA polymerase activity"/>
    <property type="evidence" value="ECO:0007669"/>
    <property type="project" value="UniProtKB-EC"/>
</dbReference>
<comment type="caution">
    <text evidence="8">The sequence shown here is derived from an EMBL/GenBank/DDBJ whole genome shotgun (WGS) entry which is preliminary data.</text>
</comment>
<name>A0A9D3WLE5_9ROSI</name>
<dbReference type="InterPro" id="IPR015712">
    <property type="entry name" value="DNA-dir_RNA_pol_su2"/>
</dbReference>
<dbReference type="Gene3D" id="2.40.270.10">
    <property type="entry name" value="DNA-directed RNA polymerase, subunit 2, domain 6"/>
    <property type="match status" value="1"/>
</dbReference>
<evidence type="ECO:0000256" key="1">
    <source>
        <dbReference type="ARBA" id="ARBA00006835"/>
    </source>
</evidence>